<proteinExistence type="predicted"/>
<sequence length="362" mass="40457">MISLIYQKKGATSKMKKQFSIIGILLAAVLFLCIPTKSDQALAADSSTRATSKLVHGVHTTYQKRDPFTNQLSDFAKEYEASTLNSSYRSTEPYPGLGLRNFKIIKTTYLSITESGNYNFKTSGNLGMSLMINDSPNYGTPIYLSAGQIVKIKFESWDIGQVINPTLGLYSHIEWISPSMRPTTSFAAIPIEKLYTTPDLQGITIEKPNKLVNGVHSIYQKRNVQSGQWEHFAAAYEAKTLDSSYRLVEPYPGLGLRNYKIIKTAYIPITESGTYNFSMTGNLGNSLMINDSPNYGLPLYLSAGQVMKVKYEVWDIGQINDPTFGLYSHIKWITPSMRPTTTPTFIPIEKLFTTPDLQGVEQ</sequence>
<dbReference type="Proteomes" id="UP000297938">
    <property type="component" value="Unassembled WGS sequence"/>
</dbReference>
<gene>
    <name evidence="2" type="ORF">CKN69_03115</name>
</gene>
<organism evidence="2 3">
    <name type="scientific">Carnobacterium divergens</name>
    <name type="common">Lactobacillus divergens</name>
    <dbReference type="NCBI Taxonomy" id="2748"/>
    <lineage>
        <taxon>Bacteria</taxon>
        <taxon>Bacillati</taxon>
        <taxon>Bacillota</taxon>
        <taxon>Bacilli</taxon>
        <taxon>Lactobacillales</taxon>
        <taxon>Carnobacteriaceae</taxon>
        <taxon>Carnobacterium</taxon>
    </lineage>
</organism>
<protein>
    <recommendedName>
        <fullName evidence="1">PA14 domain-containing protein</fullName>
    </recommendedName>
</protein>
<dbReference type="SUPFAM" id="SSF56988">
    <property type="entry name" value="Anthrax protective antigen"/>
    <property type="match status" value="1"/>
</dbReference>
<accession>A0A7Z8CZR8</accession>
<dbReference type="InterPro" id="IPR011658">
    <property type="entry name" value="PA14_dom"/>
</dbReference>
<dbReference type="Gene3D" id="3.90.182.10">
    <property type="entry name" value="Toxin - Anthrax Protective Antigen,domain 1"/>
    <property type="match status" value="1"/>
</dbReference>
<dbReference type="AlphaFoldDB" id="A0A7Z8CZR8"/>
<reference evidence="2 3" key="1">
    <citation type="journal article" date="2018" name="Int. J. Food Microbiol.">
        <title>Growth of Carnobacterium spp. isolated from chilled vacuum-packaged meat under relevant acidic conditions.</title>
        <authorList>
            <person name="Zhang P."/>
            <person name="Badoni M."/>
            <person name="Ganzle M."/>
            <person name="Yang X."/>
        </authorList>
    </citation>
    <scope>NUCLEOTIDE SEQUENCE [LARGE SCALE GENOMIC DNA]</scope>
    <source>
        <strain evidence="2 3">B2</strain>
    </source>
</reference>
<name>A0A7Z8CZR8_CARDV</name>
<evidence type="ECO:0000313" key="3">
    <source>
        <dbReference type="Proteomes" id="UP000297938"/>
    </source>
</evidence>
<comment type="caution">
    <text evidence="2">The sequence shown here is derived from an EMBL/GenBank/DDBJ whole genome shotgun (WGS) entry which is preliminary data.</text>
</comment>
<dbReference type="EMBL" id="NRPP01000007">
    <property type="protein sequence ID" value="TFJ28535.1"/>
    <property type="molecule type" value="Genomic_DNA"/>
</dbReference>
<feature type="domain" description="PA14" evidence="1">
    <location>
        <begin position="56"/>
        <end position="136"/>
    </location>
</feature>
<dbReference type="Pfam" id="PF07691">
    <property type="entry name" value="PA14"/>
    <property type="match status" value="1"/>
</dbReference>
<evidence type="ECO:0000313" key="2">
    <source>
        <dbReference type="EMBL" id="TFJ28535.1"/>
    </source>
</evidence>
<evidence type="ECO:0000259" key="1">
    <source>
        <dbReference type="Pfam" id="PF07691"/>
    </source>
</evidence>